<organism evidence="4">
    <name type="scientific">seawater metagenome</name>
    <dbReference type="NCBI Taxonomy" id="1561972"/>
    <lineage>
        <taxon>unclassified sequences</taxon>
        <taxon>metagenomes</taxon>
        <taxon>ecological metagenomes</taxon>
    </lineage>
</organism>
<evidence type="ECO:0000256" key="1">
    <source>
        <dbReference type="ARBA" id="ARBA00022679"/>
    </source>
</evidence>
<feature type="domain" description="4'-phosphopantetheinyl transferase" evidence="2">
    <location>
        <begin position="104"/>
        <end position="176"/>
    </location>
</feature>
<sequence>MILFFFNTNEFCYKKKKKNKLPYNLNFQKYKFERDRENCIASFLIKIYLISYLNLNPERIILKKNFNGKPYIQLIFKDYYKILNFNVSHDYPYLCLYYDNNKEVGIDIVNINRKINIDRFQNILHPIEIKNLNMINSPKNKKNVFFKYWAFKEAYTKLKGVGIKSKKQLRQMKFNSYSIKKLKNLTVTYSQIESCNNTIVCHIESPNNYVICLSRKYQIKFNKIINIKENFLYNENFCNLLLKTNIDY</sequence>
<dbReference type="GO" id="GO:0008897">
    <property type="term" value="F:holo-[acyl-carrier-protein] synthase activity"/>
    <property type="evidence" value="ECO:0007669"/>
    <property type="project" value="InterPro"/>
</dbReference>
<dbReference type="InterPro" id="IPR037143">
    <property type="entry name" value="4-PPantetheinyl_Trfase_dom_sf"/>
</dbReference>
<evidence type="ECO:0000313" key="4">
    <source>
        <dbReference type="EMBL" id="VVU94616.1"/>
    </source>
</evidence>
<proteinExistence type="predicted"/>
<dbReference type="EMBL" id="CABVLZ010000001">
    <property type="protein sequence ID" value="VVU94616.1"/>
    <property type="molecule type" value="Genomic_DNA"/>
</dbReference>
<dbReference type="Pfam" id="PF01648">
    <property type="entry name" value="ACPS"/>
    <property type="match status" value="1"/>
</dbReference>
<reference evidence="4" key="1">
    <citation type="submission" date="2019-09" db="EMBL/GenBank/DDBJ databases">
        <authorList>
            <person name="Needham M D."/>
        </authorList>
    </citation>
    <scope>NUCLEOTIDE SEQUENCE</scope>
</reference>
<dbReference type="InterPro" id="IPR008278">
    <property type="entry name" value="4-PPantetheinyl_Trfase_dom"/>
</dbReference>
<evidence type="ECO:0000259" key="2">
    <source>
        <dbReference type="Pfam" id="PF01648"/>
    </source>
</evidence>
<dbReference type="InterPro" id="IPR055066">
    <property type="entry name" value="AASDHPPT_N"/>
</dbReference>
<dbReference type="AlphaFoldDB" id="A0A5E8CHT3"/>
<dbReference type="InterPro" id="IPR050559">
    <property type="entry name" value="P-Pant_transferase_sf"/>
</dbReference>
<accession>A0A5E8CHT3</accession>
<dbReference type="GO" id="GO:0019878">
    <property type="term" value="P:lysine biosynthetic process via aminoadipic acid"/>
    <property type="evidence" value="ECO:0007669"/>
    <property type="project" value="TreeGrafter"/>
</dbReference>
<dbReference type="SUPFAM" id="SSF56214">
    <property type="entry name" value="4'-phosphopantetheinyl transferase"/>
    <property type="match status" value="2"/>
</dbReference>
<keyword evidence="1 4" id="KW-0808">Transferase</keyword>
<evidence type="ECO:0000259" key="3">
    <source>
        <dbReference type="Pfam" id="PF22624"/>
    </source>
</evidence>
<dbReference type="Gene3D" id="3.90.470.20">
    <property type="entry name" value="4'-phosphopantetheinyl transferase domain"/>
    <property type="match status" value="2"/>
</dbReference>
<dbReference type="Pfam" id="PF22624">
    <property type="entry name" value="AASDHPPT_N"/>
    <property type="match status" value="1"/>
</dbReference>
<protein>
    <submittedName>
        <fullName evidence="4">4'-phosphopantetheinyl transferase superfamily</fullName>
    </submittedName>
</protein>
<dbReference type="GO" id="GO:0005829">
    <property type="term" value="C:cytosol"/>
    <property type="evidence" value="ECO:0007669"/>
    <property type="project" value="TreeGrafter"/>
</dbReference>
<feature type="domain" description="4'-phosphopantetheinyl transferase N-terminal" evidence="3">
    <location>
        <begin position="27"/>
        <end position="96"/>
    </location>
</feature>
<name>A0A5E8CHT3_9ZZZZ</name>
<dbReference type="PANTHER" id="PTHR12215:SF10">
    <property type="entry name" value="L-AMINOADIPATE-SEMIALDEHYDE DEHYDROGENASE-PHOSPHOPANTETHEINYL TRANSFERASE"/>
    <property type="match status" value="1"/>
</dbReference>
<dbReference type="PANTHER" id="PTHR12215">
    <property type="entry name" value="PHOSPHOPANTETHEINE TRANSFERASE"/>
    <property type="match status" value="1"/>
</dbReference>
<gene>
    <name evidence="4" type="ORF">CPAV1605_341</name>
</gene>
<dbReference type="GO" id="GO:0000287">
    <property type="term" value="F:magnesium ion binding"/>
    <property type="evidence" value="ECO:0007669"/>
    <property type="project" value="InterPro"/>
</dbReference>